<feature type="transmembrane region" description="Helical" evidence="12">
    <location>
        <begin position="70"/>
        <end position="97"/>
    </location>
</feature>
<keyword evidence="3 12" id="KW-1003">Cell membrane</keyword>
<feature type="transmembrane region" description="Helical" evidence="12">
    <location>
        <begin position="213"/>
        <end position="233"/>
    </location>
</feature>
<dbReference type="Proteomes" id="UP001152803">
    <property type="component" value="Unassembled WGS sequence"/>
</dbReference>
<keyword evidence="10 12" id="KW-0325">Glycoprotein</keyword>
<feature type="transmembrane region" description="Helical" evidence="12">
    <location>
        <begin position="40"/>
        <end position="64"/>
    </location>
</feature>
<dbReference type="EMBL" id="JAFJMO010000010">
    <property type="protein sequence ID" value="KAJ8265765.1"/>
    <property type="molecule type" value="Genomic_DNA"/>
</dbReference>
<dbReference type="PROSITE" id="PS00237">
    <property type="entry name" value="G_PROTEIN_RECEP_F1_1"/>
    <property type="match status" value="1"/>
</dbReference>
<accession>A0A9Q1DCA3</accession>
<evidence type="ECO:0000256" key="10">
    <source>
        <dbReference type="ARBA" id="ARBA00023180"/>
    </source>
</evidence>
<name>A0A9Q1DCA3_CONCO</name>
<comment type="similarity">
    <text evidence="12">Belongs to the G-protein coupled receptor 1 family.</text>
</comment>
<comment type="caution">
    <text evidence="15">The sequence shown here is derived from an EMBL/GenBank/DDBJ whole genome shotgun (WGS) entry which is preliminary data.</text>
</comment>
<comment type="function">
    <text evidence="12">Receptor for adenosine. The activity of this receptor is mediated by G proteins which inhibit adenylyl cyclase.</text>
</comment>
<dbReference type="GO" id="GO:0030425">
    <property type="term" value="C:dendrite"/>
    <property type="evidence" value="ECO:0007669"/>
    <property type="project" value="TreeGrafter"/>
</dbReference>
<feature type="transmembrane region" description="Helical" evidence="12">
    <location>
        <begin position="6"/>
        <end position="28"/>
    </location>
</feature>
<keyword evidence="8 12" id="KW-1015">Disulfide bond</keyword>
<feature type="transmembrane region" description="Helical" evidence="12">
    <location>
        <begin position="118"/>
        <end position="141"/>
    </location>
</feature>
<evidence type="ECO:0000256" key="9">
    <source>
        <dbReference type="ARBA" id="ARBA00023170"/>
    </source>
</evidence>
<feature type="region of interest" description="Disordered" evidence="13">
    <location>
        <begin position="296"/>
        <end position="315"/>
    </location>
</feature>
<evidence type="ECO:0000313" key="16">
    <source>
        <dbReference type="Proteomes" id="UP001152803"/>
    </source>
</evidence>
<evidence type="ECO:0000256" key="8">
    <source>
        <dbReference type="ARBA" id="ARBA00023157"/>
    </source>
</evidence>
<proteinExistence type="inferred from homology"/>
<gene>
    <name evidence="15" type="ORF">COCON_G00148640</name>
</gene>
<dbReference type="Pfam" id="PF00001">
    <property type="entry name" value="7tm_1"/>
    <property type="match status" value="1"/>
</dbReference>
<dbReference type="InterPro" id="IPR017452">
    <property type="entry name" value="GPCR_Rhodpsn_7TM"/>
</dbReference>
<protein>
    <recommendedName>
        <fullName evidence="2 12">Adenosine receptor A3</fullName>
    </recommendedName>
</protein>
<dbReference type="PRINTS" id="PR00237">
    <property type="entry name" value="GPCRRHODOPSN"/>
</dbReference>
<keyword evidence="7 12" id="KW-0472">Membrane</keyword>
<evidence type="ECO:0000259" key="14">
    <source>
        <dbReference type="PROSITE" id="PS50262"/>
    </source>
</evidence>
<dbReference type="PROSITE" id="PS50262">
    <property type="entry name" value="G_PROTEIN_RECEP_F1_2"/>
    <property type="match status" value="1"/>
</dbReference>
<organism evidence="15 16">
    <name type="scientific">Conger conger</name>
    <name type="common">Conger eel</name>
    <name type="synonym">Muraena conger</name>
    <dbReference type="NCBI Taxonomy" id="82655"/>
    <lineage>
        <taxon>Eukaryota</taxon>
        <taxon>Metazoa</taxon>
        <taxon>Chordata</taxon>
        <taxon>Craniata</taxon>
        <taxon>Vertebrata</taxon>
        <taxon>Euteleostomi</taxon>
        <taxon>Actinopterygii</taxon>
        <taxon>Neopterygii</taxon>
        <taxon>Teleostei</taxon>
        <taxon>Anguilliformes</taxon>
        <taxon>Congridae</taxon>
        <taxon>Conger</taxon>
    </lineage>
</organism>
<dbReference type="GO" id="GO:0001609">
    <property type="term" value="F:G protein-coupled adenosine receptor activity"/>
    <property type="evidence" value="ECO:0007669"/>
    <property type="project" value="UniProtKB-UniRule"/>
</dbReference>
<evidence type="ECO:0000256" key="3">
    <source>
        <dbReference type="ARBA" id="ARBA00022475"/>
    </source>
</evidence>
<evidence type="ECO:0000256" key="2">
    <source>
        <dbReference type="ARBA" id="ARBA00021738"/>
    </source>
</evidence>
<evidence type="ECO:0000256" key="11">
    <source>
        <dbReference type="ARBA" id="ARBA00023224"/>
    </source>
</evidence>
<dbReference type="SMART" id="SM01381">
    <property type="entry name" value="7TM_GPCR_Srsx"/>
    <property type="match status" value="1"/>
</dbReference>
<feature type="transmembrane region" description="Helical" evidence="12">
    <location>
        <begin position="161"/>
        <end position="185"/>
    </location>
</feature>
<keyword evidence="11 12" id="KW-0807">Transducer</keyword>
<feature type="transmembrane region" description="Helical" evidence="12">
    <location>
        <begin position="245"/>
        <end position="267"/>
    </location>
</feature>
<dbReference type="PRINTS" id="PR00424">
    <property type="entry name" value="ADENOSINER"/>
</dbReference>
<sequence length="315" mass="35336">MTIQKLYIALEILVGLACCLGNLLVVWAVCVNRSLRQPTFCFVVSLAGADFLVGAVAIPLALLVDGKVSSFYGCLFSCCVLLVLTQSSVLSLLAIAVDRYLRVRTPLRYRRMATQRRAWVAVALCWLLSCVLGFVPLLGWHKPWLESPGGYGFTDVMDMSYMIYFNFFGCILAPLAAMVLIYAWVFRNIRKHLRENAAGGSECRVYYLKERSLAQSLALVLTLFAVCWLPLHIMNCVSYFRSVQLQFYAGILLSHANSALNPVVYAFKIRKFQKAYRDIWSRYFLCRGQDGPLGEQSADNLGSTSQSDRVARAGR</sequence>
<evidence type="ECO:0000256" key="12">
    <source>
        <dbReference type="RuleBase" id="RU201114"/>
    </source>
</evidence>
<evidence type="ECO:0000313" key="15">
    <source>
        <dbReference type="EMBL" id="KAJ8265765.1"/>
    </source>
</evidence>
<dbReference type="InterPro" id="IPR000276">
    <property type="entry name" value="GPCR_Rhodpsn"/>
</dbReference>
<dbReference type="CDD" id="cd14968">
    <property type="entry name" value="7tmA_Adenosine_R"/>
    <property type="match status" value="1"/>
</dbReference>
<dbReference type="GO" id="GO:0005886">
    <property type="term" value="C:plasma membrane"/>
    <property type="evidence" value="ECO:0007669"/>
    <property type="project" value="UniProtKB-SubCell"/>
</dbReference>
<dbReference type="PANTHER" id="PTHR24246">
    <property type="entry name" value="OLFACTORY RECEPTOR AND ADENOSINE RECEPTOR"/>
    <property type="match status" value="1"/>
</dbReference>
<evidence type="ECO:0000256" key="7">
    <source>
        <dbReference type="ARBA" id="ARBA00023136"/>
    </source>
</evidence>
<keyword evidence="9 12" id="KW-0675">Receptor</keyword>
<dbReference type="PRINTS" id="PR00555">
    <property type="entry name" value="ADENOSINEA3R"/>
</dbReference>
<feature type="domain" description="G-protein coupled receptors family 1 profile" evidence="14">
    <location>
        <begin position="21"/>
        <end position="265"/>
    </location>
</feature>
<reference evidence="15" key="1">
    <citation type="journal article" date="2023" name="Science">
        <title>Genome structures resolve the early diversification of teleost fishes.</title>
        <authorList>
            <person name="Parey E."/>
            <person name="Louis A."/>
            <person name="Montfort J."/>
            <person name="Bouchez O."/>
            <person name="Roques C."/>
            <person name="Iampietro C."/>
            <person name="Lluch J."/>
            <person name="Castinel A."/>
            <person name="Donnadieu C."/>
            <person name="Desvignes T."/>
            <person name="Floi Bucao C."/>
            <person name="Jouanno E."/>
            <person name="Wen M."/>
            <person name="Mejri S."/>
            <person name="Dirks R."/>
            <person name="Jansen H."/>
            <person name="Henkel C."/>
            <person name="Chen W.J."/>
            <person name="Zahm M."/>
            <person name="Cabau C."/>
            <person name="Klopp C."/>
            <person name="Thompson A.W."/>
            <person name="Robinson-Rechavi M."/>
            <person name="Braasch I."/>
            <person name="Lecointre G."/>
            <person name="Bobe J."/>
            <person name="Postlethwait J.H."/>
            <person name="Berthelot C."/>
            <person name="Roest Crollius H."/>
            <person name="Guiguen Y."/>
        </authorList>
    </citation>
    <scope>NUCLEOTIDE SEQUENCE</scope>
    <source>
        <strain evidence="15">Concon-B</strain>
    </source>
</reference>
<dbReference type="GO" id="GO:0045202">
    <property type="term" value="C:synapse"/>
    <property type="evidence" value="ECO:0007669"/>
    <property type="project" value="TreeGrafter"/>
</dbReference>
<evidence type="ECO:0000256" key="4">
    <source>
        <dbReference type="ARBA" id="ARBA00022692"/>
    </source>
</evidence>
<feature type="compositionally biased region" description="Polar residues" evidence="13">
    <location>
        <begin position="297"/>
        <end position="308"/>
    </location>
</feature>
<evidence type="ECO:0000256" key="6">
    <source>
        <dbReference type="ARBA" id="ARBA00023040"/>
    </source>
</evidence>
<evidence type="ECO:0000256" key="1">
    <source>
        <dbReference type="ARBA" id="ARBA00004651"/>
    </source>
</evidence>
<keyword evidence="4 12" id="KW-0812">Transmembrane</keyword>
<dbReference type="OrthoDB" id="9445642at2759"/>
<dbReference type="AlphaFoldDB" id="A0A9Q1DCA3"/>
<comment type="subcellular location">
    <subcellularLocation>
        <location evidence="1 12">Cell membrane</location>
        <topology evidence="1 12">Multi-pass membrane protein</topology>
    </subcellularLocation>
</comment>
<keyword evidence="6 12" id="KW-0297">G-protein coupled receptor</keyword>
<dbReference type="Gene3D" id="1.20.1070.10">
    <property type="entry name" value="Rhodopsin 7-helix transmembrane proteins"/>
    <property type="match status" value="1"/>
</dbReference>
<evidence type="ECO:0000256" key="13">
    <source>
        <dbReference type="SAM" id="MobiDB-lite"/>
    </source>
</evidence>
<keyword evidence="16" id="KW-1185">Reference proteome</keyword>
<dbReference type="InterPro" id="IPR001634">
    <property type="entry name" value="Adenosn_rcpt"/>
</dbReference>
<evidence type="ECO:0000256" key="5">
    <source>
        <dbReference type="ARBA" id="ARBA00022989"/>
    </source>
</evidence>
<dbReference type="PANTHER" id="PTHR24246:SF54">
    <property type="entry name" value="ADENOSINE RECEPTOR A1-RELATED"/>
    <property type="match status" value="1"/>
</dbReference>
<keyword evidence="5 12" id="KW-1133">Transmembrane helix</keyword>
<dbReference type="SUPFAM" id="SSF81321">
    <property type="entry name" value="Family A G protein-coupled receptor-like"/>
    <property type="match status" value="1"/>
</dbReference>
<dbReference type="InterPro" id="IPR000466">
    <property type="entry name" value="Adeno_A3_rcpt"/>
</dbReference>